<evidence type="ECO:0000313" key="2">
    <source>
        <dbReference type="EMBL" id="EJT74222.1"/>
    </source>
</evidence>
<protein>
    <submittedName>
        <fullName evidence="2 3">Uncharacterized protein</fullName>
    </submittedName>
</protein>
<dbReference type="HOGENOM" id="CLU_2904319_0_0_1"/>
<evidence type="ECO:0000313" key="4">
    <source>
        <dbReference type="Proteomes" id="UP000006039"/>
    </source>
</evidence>
<reference evidence="3" key="4">
    <citation type="journal article" date="2015" name="G3 (Bethesda)">
        <title>Genome sequences of three phytopathogenic species of the Magnaporthaceae family of fungi.</title>
        <authorList>
            <person name="Okagaki L.H."/>
            <person name="Nunes C.C."/>
            <person name="Sailsbery J."/>
            <person name="Clay B."/>
            <person name="Brown D."/>
            <person name="John T."/>
            <person name="Oh Y."/>
            <person name="Young N."/>
            <person name="Fitzgerald M."/>
            <person name="Haas B.J."/>
            <person name="Zeng Q."/>
            <person name="Young S."/>
            <person name="Adiconis X."/>
            <person name="Fan L."/>
            <person name="Levin J.Z."/>
            <person name="Mitchell T.K."/>
            <person name="Okubara P.A."/>
            <person name="Farman M.L."/>
            <person name="Kohn L.M."/>
            <person name="Birren B."/>
            <person name="Ma L.-J."/>
            <person name="Dean R.A."/>
        </authorList>
    </citation>
    <scope>NUCLEOTIDE SEQUENCE</scope>
    <source>
        <strain evidence="3">R3-111a-1</strain>
    </source>
</reference>
<dbReference type="RefSeq" id="XP_009224166.1">
    <property type="nucleotide sequence ID" value="XM_009225902.1"/>
</dbReference>
<proteinExistence type="predicted"/>
<dbReference type="AlphaFoldDB" id="J3P3I0"/>
<accession>J3P3I0</accession>
<evidence type="ECO:0000256" key="1">
    <source>
        <dbReference type="SAM" id="Phobius"/>
    </source>
</evidence>
<reference evidence="2" key="2">
    <citation type="submission" date="2010-07" db="EMBL/GenBank/DDBJ databases">
        <authorList>
            <consortium name="The Broad Institute Genome Sequencing Platform"/>
            <consortium name="Broad Institute Genome Sequencing Center for Infectious Disease"/>
            <person name="Ma L.-J."/>
            <person name="Dead R."/>
            <person name="Young S."/>
            <person name="Zeng Q."/>
            <person name="Koehrsen M."/>
            <person name="Alvarado L."/>
            <person name="Berlin A."/>
            <person name="Chapman S.B."/>
            <person name="Chen Z."/>
            <person name="Freedman E."/>
            <person name="Gellesch M."/>
            <person name="Goldberg J."/>
            <person name="Griggs A."/>
            <person name="Gujja S."/>
            <person name="Heilman E.R."/>
            <person name="Heiman D."/>
            <person name="Hepburn T."/>
            <person name="Howarth C."/>
            <person name="Jen D."/>
            <person name="Larson L."/>
            <person name="Mehta T."/>
            <person name="Neiman D."/>
            <person name="Pearson M."/>
            <person name="Roberts A."/>
            <person name="Saif S."/>
            <person name="Shea T."/>
            <person name="Shenoy N."/>
            <person name="Sisk P."/>
            <person name="Stolte C."/>
            <person name="Sykes S."/>
            <person name="Walk T."/>
            <person name="White J."/>
            <person name="Yandava C."/>
            <person name="Haas B."/>
            <person name="Nusbaum C."/>
            <person name="Birren B."/>
        </authorList>
    </citation>
    <scope>NUCLEOTIDE SEQUENCE</scope>
    <source>
        <strain evidence="2">R3-111a-1</strain>
    </source>
</reference>
<gene>
    <name evidence="3" type="primary">20348524</name>
    <name evidence="2" type="ORF">GGTG_08066</name>
</gene>
<reference evidence="2" key="3">
    <citation type="submission" date="2010-09" db="EMBL/GenBank/DDBJ databases">
        <title>Annotation of Gaeumannomyces graminis var. tritici R3-111a-1.</title>
        <authorList>
            <consortium name="The Broad Institute Genome Sequencing Platform"/>
            <person name="Ma L.-J."/>
            <person name="Dead R."/>
            <person name="Young S.K."/>
            <person name="Zeng Q."/>
            <person name="Gargeya S."/>
            <person name="Fitzgerald M."/>
            <person name="Haas B."/>
            <person name="Abouelleil A."/>
            <person name="Alvarado L."/>
            <person name="Arachchi H.M."/>
            <person name="Berlin A."/>
            <person name="Brown A."/>
            <person name="Chapman S.B."/>
            <person name="Chen Z."/>
            <person name="Dunbar C."/>
            <person name="Freedman E."/>
            <person name="Gearin G."/>
            <person name="Gellesch M."/>
            <person name="Goldberg J."/>
            <person name="Griggs A."/>
            <person name="Gujja S."/>
            <person name="Heiman D."/>
            <person name="Howarth C."/>
            <person name="Larson L."/>
            <person name="Lui A."/>
            <person name="MacDonald P.J.P."/>
            <person name="Mehta T."/>
            <person name="Montmayeur A."/>
            <person name="Murphy C."/>
            <person name="Neiman D."/>
            <person name="Pearson M."/>
            <person name="Priest M."/>
            <person name="Roberts A."/>
            <person name="Saif S."/>
            <person name="Shea T."/>
            <person name="Shenoy N."/>
            <person name="Sisk P."/>
            <person name="Stolte C."/>
            <person name="Sykes S."/>
            <person name="Yandava C."/>
            <person name="Wortman J."/>
            <person name="Nusbaum C."/>
            <person name="Birren B."/>
        </authorList>
    </citation>
    <scope>NUCLEOTIDE SEQUENCE</scope>
    <source>
        <strain evidence="2">R3-111a-1</strain>
    </source>
</reference>
<keyword evidence="1" id="KW-1133">Transmembrane helix</keyword>
<feature type="transmembrane region" description="Helical" evidence="1">
    <location>
        <begin position="12"/>
        <end position="36"/>
    </location>
</feature>
<organism evidence="2">
    <name type="scientific">Gaeumannomyces tritici (strain R3-111a-1)</name>
    <name type="common">Wheat and barley take-all root rot fungus</name>
    <name type="synonym">Gaeumannomyces graminis var. tritici</name>
    <dbReference type="NCBI Taxonomy" id="644352"/>
    <lineage>
        <taxon>Eukaryota</taxon>
        <taxon>Fungi</taxon>
        <taxon>Dikarya</taxon>
        <taxon>Ascomycota</taxon>
        <taxon>Pezizomycotina</taxon>
        <taxon>Sordariomycetes</taxon>
        <taxon>Sordariomycetidae</taxon>
        <taxon>Magnaporthales</taxon>
        <taxon>Magnaporthaceae</taxon>
        <taxon>Gaeumannomyces</taxon>
    </lineage>
</organism>
<keyword evidence="1" id="KW-0472">Membrane</keyword>
<keyword evidence="1" id="KW-0812">Transmembrane</keyword>
<keyword evidence="4" id="KW-1185">Reference proteome</keyword>
<dbReference type="EnsemblFungi" id="EJT74222">
    <property type="protein sequence ID" value="EJT74222"/>
    <property type="gene ID" value="GGTG_08066"/>
</dbReference>
<sequence length="62" mass="6423">MAETRLGSSGDIQYVAVAFVTSAAVAVAWQAAVAFLSRCSPQNQGVAAGGWWALPVWVDQGV</sequence>
<reference evidence="4" key="1">
    <citation type="submission" date="2010-07" db="EMBL/GenBank/DDBJ databases">
        <title>The genome sequence of Gaeumannomyces graminis var. tritici strain R3-111a-1.</title>
        <authorList>
            <consortium name="The Broad Institute Genome Sequencing Platform"/>
            <person name="Ma L.-J."/>
            <person name="Dead R."/>
            <person name="Young S."/>
            <person name="Zeng Q."/>
            <person name="Koehrsen M."/>
            <person name="Alvarado L."/>
            <person name="Berlin A."/>
            <person name="Chapman S.B."/>
            <person name="Chen Z."/>
            <person name="Freedman E."/>
            <person name="Gellesch M."/>
            <person name="Goldberg J."/>
            <person name="Griggs A."/>
            <person name="Gujja S."/>
            <person name="Heilman E.R."/>
            <person name="Heiman D."/>
            <person name="Hepburn T."/>
            <person name="Howarth C."/>
            <person name="Jen D."/>
            <person name="Larson L."/>
            <person name="Mehta T."/>
            <person name="Neiman D."/>
            <person name="Pearson M."/>
            <person name="Roberts A."/>
            <person name="Saif S."/>
            <person name="Shea T."/>
            <person name="Shenoy N."/>
            <person name="Sisk P."/>
            <person name="Stolte C."/>
            <person name="Sykes S."/>
            <person name="Walk T."/>
            <person name="White J."/>
            <person name="Yandava C."/>
            <person name="Haas B."/>
            <person name="Nusbaum C."/>
            <person name="Birren B."/>
        </authorList>
    </citation>
    <scope>NUCLEOTIDE SEQUENCE [LARGE SCALE GENOMIC DNA]</scope>
    <source>
        <strain evidence="4">R3-111a-1</strain>
    </source>
</reference>
<dbReference type="EMBL" id="GL385398">
    <property type="protein sequence ID" value="EJT74222.1"/>
    <property type="molecule type" value="Genomic_DNA"/>
</dbReference>
<dbReference type="Proteomes" id="UP000006039">
    <property type="component" value="Unassembled WGS sequence"/>
</dbReference>
<evidence type="ECO:0000313" key="3">
    <source>
        <dbReference type="EnsemblFungi" id="EJT74222"/>
    </source>
</evidence>
<reference evidence="3" key="5">
    <citation type="submission" date="2018-04" db="UniProtKB">
        <authorList>
            <consortium name="EnsemblFungi"/>
        </authorList>
    </citation>
    <scope>IDENTIFICATION</scope>
    <source>
        <strain evidence="3">R3-111a-1</strain>
    </source>
</reference>
<dbReference type="VEuPathDB" id="FungiDB:GGTG_08066"/>
<name>J3P3I0_GAET3</name>
<dbReference type="GeneID" id="20348524"/>